<protein>
    <submittedName>
        <fullName evidence="1">Uncharacterized protein</fullName>
    </submittedName>
</protein>
<organism evidence="1 2">
    <name type="scientific">Gemmobacter caeni</name>
    <dbReference type="NCBI Taxonomy" id="589035"/>
    <lineage>
        <taxon>Bacteria</taxon>
        <taxon>Pseudomonadati</taxon>
        <taxon>Pseudomonadota</taxon>
        <taxon>Alphaproteobacteria</taxon>
        <taxon>Rhodobacterales</taxon>
        <taxon>Paracoccaceae</taxon>
        <taxon>Gemmobacter</taxon>
    </lineage>
</organism>
<gene>
    <name evidence="1" type="ORF">C8N34_106289</name>
</gene>
<dbReference type="AlphaFoldDB" id="A0A2T6B1Z9"/>
<dbReference type="Proteomes" id="UP000244224">
    <property type="component" value="Unassembled WGS sequence"/>
</dbReference>
<comment type="caution">
    <text evidence="1">The sequence shown here is derived from an EMBL/GenBank/DDBJ whole genome shotgun (WGS) entry which is preliminary data.</text>
</comment>
<proteinExistence type="predicted"/>
<dbReference type="EMBL" id="QBKP01000006">
    <property type="protein sequence ID" value="PTX50107.1"/>
    <property type="molecule type" value="Genomic_DNA"/>
</dbReference>
<evidence type="ECO:0000313" key="2">
    <source>
        <dbReference type="Proteomes" id="UP000244224"/>
    </source>
</evidence>
<evidence type="ECO:0000313" key="1">
    <source>
        <dbReference type="EMBL" id="PTX50107.1"/>
    </source>
</evidence>
<keyword evidence="2" id="KW-1185">Reference proteome</keyword>
<sequence length="29" mass="3115">MLNIFHSEPAGVARNELDLSFAFKGAAHA</sequence>
<reference evidence="1 2" key="1">
    <citation type="submission" date="2018-04" db="EMBL/GenBank/DDBJ databases">
        <title>Genomic Encyclopedia of Archaeal and Bacterial Type Strains, Phase II (KMG-II): from individual species to whole genera.</title>
        <authorList>
            <person name="Goeker M."/>
        </authorList>
    </citation>
    <scope>NUCLEOTIDE SEQUENCE [LARGE SCALE GENOMIC DNA]</scope>
    <source>
        <strain evidence="1 2">DSM 21823</strain>
    </source>
</reference>
<name>A0A2T6B1Z9_9RHOB</name>
<accession>A0A2T6B1Z9</accession>